<organism evidence="2">
    <name type="scientific">Lepeophtheirus salmonis</name>
    <name type="common">Salmon louse</name>
    <name type="synonym">Caligus salmonis</name>
    <dbReference type="NCBI Taxonomy" id="72036"/>
    <lineage>
        <taxon>Eukaryota</taxon>
        <taxon>Metazoa</taxon>
        <taxon>Ecdysozoa</taxon>
        <taxon>Arthropoda</taxon>
        <taxon>Crustacea</taxon>
        <taxon>Multicrustacea</taxon>
        <taxon>Hexanauplia</taxon>
        <taxon>Copepoda</taxon>
        <taxon>Siphonostomatoida</taxon>
        <taxon>Caligidae</taxon>
        <taxon>Lepeophtheirus</taxon>
    </lineage>
</organism>
<evidence type="ECO:0000256" key="1">
    <source>
        <dbReference type="SAM" id="MobiDB-lite"/>
    </source>
</evidence>
<feature type="region of interest" description="Disordered" evidence="1">
    <location>
        <begin position="1"/>
        <end position="20"/>
    </location>
</feature>
<accession>A0A0K2VJJ1</accession>
<name>A0A0K2VJJ1_LEPSM</name>
<dbReference type="AlphaFoldDB" id="A0A0K2VJJ1"/>
<evidence type="ECO:0000313" key="2">
    <source>
        <dbReference type="EMBL" id="CDW50495.1"/>
    </source>
</evidence>
<reference evidence="2" key="1">
    <citation type="submission" date="2014-05" db="EMBL/GenBank/DDBJ databases">
        <authorList>
            <person name="Chronopoulou M."/>
        </authorList>
    </citation>
    <scope>NUCLEOTIDE SEQUENCE</scope>
    <source>
        <tissue evidence="2">Whole organism</tissue>
    </source>
</reference>
<protein>
    <submittedName>
        <fullName evidence="2">Uncharacterized protein</fullName>
    </submittedName>
</protein>
<feature type="compositionally biased region" description="Basic residues" evidence="1">
    <location>
        <begin position="7"/>
        <end position="19"/>
    </location>
</feature>
<dbReference type="EMBL" id="HACA01033134">
    <property type="protein sequence ID" value="CDW50495.1"/>
    <property type="molecule type" value="Transcribed_RNA"/>
</dbReference>
<sequence length="45" mass="5015">MVSGRNGKGKNGKIKKKEKRLNGKNGKILLNFCNWIVINNGELSD</sequence>
<proteinExistence type="predicted"/>